<keyword evidence="7" id="KW-1185">Reference proteome</keyword>
<protein>
    <submittedName>
        <fullName evidence="4">Uncharacterized protein</fullName>
    </submittedName>
</protein>
<sequence length="205" mass="23890">MKIMFWKSAIFRMITFFILLISPLFLLSEEGNLEDRWIQEGNILLDSKQFEEALVLANSILESDPSNSKAEFILTQAWIGIGKEEKKKGNFNKAKEYLGKAYEKWPLNESIRKELTELENSTLQNKKSPASSGHNSHIQSVFSKSIEDLTLSVHLLRLEIEKLKGELETERQERSKENLNEIDFYWVYFLLGIQIIVLFAIFRKI</sequence>
<accession>A0A5F2BXB5</accession>
<evidence type="ECO:0000256" key="1">
    <source>
        <dbReference type="PROSITE-ProRule" id="PRU00339"/>
    </source>
</evidence>
<keyword evidence="3" id="KW-0812">Transmembrane</keyword>
<feature type="repeat" description="TPR" evidence="1">
    <location>
        <begin position="75"/>
        <end position="108"/>
    </location>
</feature>
<keyword evidence="2" id="KW-0175">Coiled coil</keyword>
<dbReference type="SMART" id="SM00028">
    <property type="entry name" value="TPR"/>
    <property type="match status" value="2"/>
</dbReference>
<dbReference type="InterPro" id="IPR011990">
    <property type="entry name" value="TPR-like_helical_dom_sf"/>
</dbReference>
<dbReference type="AlphaFoldDB" id="A0A5F2BXB5"/>
<dbReference type="EMBL" id="RQGV01000018">
    <property type="protein sequence ID" value="TGM12294.1"/>
    <property type="molecule type" value="Genomic_DNA"/>
</dbReference>
<dbReference type="SUPFAM" id="SSF48452">
    <property type="entry name" value="TPR-like"/>
    <property type="match status" value="1"/>
</dbReference>
<dbReference type="Pfam" id="PF13181">
    <property type="entry name" value="TPR_8"/>
    <property type="match status" value="1"/>
</dbReference>
<evidence type="ECO:0000256" key="3">
    <source>
        <dbReference type="SAM" id="Phobius"/>
    </source>
</evidence>
<name>A0A5F2BXB5_9LEPT</name>
<feature type="transmembrane region" description="Helical" evidence="3">
    <location>
        <begin position="184"/>
        <end position="202"/>
    </location>
</feature>
<keyword evidence="3" id="KW-1133">Transmembrane helix</keyword>
<evidence type="ECO:0000313" key="6">
    <source>
        <dbReference type="Proteomes" id="UP000297832"/>
    </source>
</evidence>
<gene>
    <name evidence="4" type="ORF">EHQ81_14600</name>
    <name evidence="5" type="ORF">EHQ82_18010</name>
</gene>
<dbReference type="Proteomes" id="UP000297832">
    <property type="component" value="Unassembled WGS sequence"/>
</dbReference>
<dbReference type="Gene3D" id="1.25.40.10">
    <property type="entry name" value="Tetratricopeptide repeat domain"/>
    <property type="match status" value="1"/>
</dbReference>
<comment type="caution">
    <text evidence="4">The sequence shown here is derived from an EMBL/GenBank/DDBJ whole genome shotgun (WGS) entry which is preliminary data.</text>
</comment>
<feature type="coiled-coil region" evidence="2">
    <location>
        <begin position="146"/>
        <end position="180"/>
    </location>
</feature>
<evidence type="ECO:0000256" key="2">
    <source>
        <dbReference type="SAM" id="Coils"/>
    </source>
</evidence>
<organism evidence="4 6">
    <name type="scientific">Leptospira selangorensis</name>
    <dbReference type="NCBI Taxonomy" id="2484982"/>
    <lineage>
        <taxon>Bacteria</taxon>
        <taxon>Pseudomonadati</taxon>
        <taxon>Spirochaetota</taxon>
        <taxon>Spirochaetia</taxon>
        <taxon>Leptospirales</taxon>
        <taxon>Leptospiraceae</taxon>
        <taxon>Leptospira</taxon>
    </lineage>
</organism>
<proteinExistence type="predicted"/>
<dbReference type="PROSITE" id="PS50005">
    <property type="entry name" value="TPR"/>
    <property type="match status" value="1"/>
</dbReference>
<evidence type="ECO:0000313" key="7">
    <source>
        <dbReference type="Proteomes" id="UP000298057"/>
    </source>
</evidence>
<reference evidence="4 6" key="2">
    <citation type="journal article" date="2019" name="PLoS Negl. Trop. Dis.">
        <title>Revisiting the worldwide diversity of Leptospira species in the environment.</title>
        <authorList>
            <person name="Vincent A.T."/>
            <person name="Schiettekatte O."/>
            <person name="Bourhy P."/>
            <person name="Veyrier F.J."/>
            <person name="Picardeau M."/>
        </authorList>
    </citation>
    <scope>NUCLEOTIDE SEQUENCE [LARGE SCALE GENOMIC DNA]</scope>
    <source>
        <strain evidence="4 6">201702405</strain>
        <strain evidence="5">201702406</strain>
    </source>
</reference>
<dbReference type="Proteomes" id="UP000298057">
    <property type="component" value="Unassembled WGS sequence"/>
</dbReference>
<dbReference type="EMBL" id="RQGU01000130">
    <property type="protein sequence ID" value="TGM14663.1"/>
    <property type="molecule type" value="Genomic_DNA"/>
</dbReference>
<dbReference type="InterPro" id="IPR019734">
    <property type="entry name" value="TPR_rpt"/>
</dbReference>
<reference evidence="5" key="1">
    <citation type="submission" date="2018-10" db="EMBL/GenBank/DDBJ databases">
        <authorList>
            <person name="Vincent A.T."/>
            <person name="Schiettekatte O."/>
            <person name="Bourhy P."/>
            <person name="Veyrier F.J."/>
            <person name="Picardeau M."/>
        </authorList>
    </citation>
    <scope>NUCLEOTIDE SEQUENCE</scope>
    <source>
        <strain evidence="5">201702406</strain>
    </source>
</reference>
<evidence type="ECO:0000313" key="4">
    <source>
        <dbReference type="EMBL" id="TGM12294.1"/>
    </source>
</evidence>
<keyword evidence="3" id="KW-0472">Membrane</keyword>
<evidence type="ECO:0000313" key="5">
    <source>
        <dbReference type="EMBL" id="TGM14663.1"/>
    </source>
</evidence>
<keyword evidence="1" id="KW-0802">TPR repeat</keyword>